<proteinExistence type="predicted"/>
<feature type="region of interest" description="Disordered" evidence="3">
    <location>
        <begin position="75"/>
        <end position="102"/>
    </location>
</feature>
<dbReference type="GO" id="GO:0003700">
    <property type="term" value="F:DNA-binding transcription factor activity"/>
    <property type="evidence" value="ECO:0007669"/>
    <property type="project" value="TreeGrafter"/>
</dbReference>
<reference evidence="5 6" key="1">
    <citation type="journal article" date="2019" name="Int. J. Syst. Evol. Microbiol.">
        <title>Streptomyces cadmiisoli sp. nov., a novel actinomycete isolated from cadmium-contaminated soil.</title>
        <authorList>
            <person name="Li K."/>
            <person name="Tang X."/>
            <person name="Zhao J."/>
            <person name="Guo Y."/>
            <person name="Tang Y."/>
            <person name="Gao J."/>
        </authorList>
    </citation>
    <scope>NUCLEOTIDE SEQUENCE [LARGE SCALE GENOMIC DNA]</scope>
    <source>
        <strain evidence="5 6">ZFG47</strain>
    </source>
</reference>
<dbReference type="InterPro" id="IPR009057">
    <property type="entry name" value="Homeodomain-like_sf"/>
</dbReference>
<dbReference type="PANTHER" id="PTHR30055">
    <property type="entry name" value="HTH-TYPE TRANSCRIPTIONAL REGULATOR RUTR"/>
    <property type="match status" value="1"/>
</dbReference>
<dbReference type="KEGG" id="scad:DN051_01730"/>
<name>A0A2Z4ISD4_9ACTN</name>
<dbReference type="EMBL" id="CP030073">
    <property type="protein sequence ID" value="AWW35538.1"/>
    <property type="molecule type" value="Genomic_DNA"/>
</dbReference>
<dbReference type="Gene3D" id="1.10.357.10">
    <property type="entry name" value="Tetracycline Repressor, domain 2"/>
    <property type="match status" value="1"/>
</dbReference>
<dbReference type="Pfam" id="PF00440">
    <property type="entry name" value="TetR_N"/>
    <property type="match status" value="1"/>
</dbReference>
<organism evidence="5 6">
    <name type="scientific">Streptomyces cadmiisoli</name>
    <dbReference type="NCBI Taxonomy" id="2184053"/>
    <lineage>
        <taxon>Bacteria</taxon>
        <taxon>Bacillati</taxon>
        <taxon>Actinomycetota</taxon>
        <taxon>Actinomycetes</taxon>
        <taxon>Kitasatosporales</taxon>
        <taxon>Streptomycetaceae</taxon>
        <taxon>Streptomyces</taxon>
        <taxon>Streptomyces aurantiacus group</taxon>
    </lineage>
</organism>
<evidence type="ECO:0000256" key="3">
    <source>
        <dbReference type="SAM" id="MobiDB-lite"/>
    </source>
</evidence>
<accession>A0A2Z4ISD4</accession>
<protein>
    <recommendedName>
        <fullName evidence="4">HTH tetR-type domain-containing protein</fullName>
    </recommendedName>
</protein>
<dbReference type="AlphaFoldDB" id="A0A2Z4ISD4"/>
<evidence type="ECO:0000259" key="4">
    <source>
        <dbReference type="PROSITE" id="PS50977"/>
    </source>
</evidence>
<sequence length="324" mass="35413">MCVASVQVQHQWAASRSTPPRSLQLQALAPHTAPDSTARGVCRRRYIFTDHQSMNSGRGFCNSPAPTRMISRTSAFKADKQGSGVARSDENRPTTRRAEMAEQTRKRILSVALDEFTRSAYANVTVADIAAATGVAKGLVFHHFGSKEGLFLEALRVATAELDASHHSDPQLPSGVRIAQRFRGHLSYLAEHRDLALNLILRGDDAGPAVAQAFQSMRWSGIDWISRLLGLDPDQPSVQLTMNTYVNTADDIATRWLQQTEPFGLDEVTQALLEVLVGSLKAATRLDPELDVADAVASLDAALQQEPTLHRQDTAKATHARATR</sequence>
<dbReference type="Proteomes" id="UP000249616">
    <property type="component" value="Chromosome"/>
</dbReference>
<gene>
    <name evidence="5" type="ORF">DN051_01730</name>
</gene>
<keyword evidence="1 2" id="KW-0238">DNA-binding</keyword>
<evidence type="ECO:0000256" key="2">
    <source>
        <dbReference type="PROSITE-ProRule" id="PRU00335"/>
    </source>
</evidence>
<dbReference type="PROSITE" id="PS50977">
    <property type="entry name" value="HTH_TETR_2"/>
    <property type="match status" value="1"/>
</dbReference>
<dbReference type="SUPFAM" id="SSF46689">
    <property type="entry name" value="Homeodomain-like"/>
    <property type="match status" value="1"/>
</dbReference>
<evidence type="ECO:0000256" key="1">
    <source>
        <dbReference type="ARBA" id="ARBA00023125"/>
    </source>
</evidence>
<evidence type="ECO:0000313" key="6">
    <source>
        <dbReference type="Proteomes" id="UP000249616"/>
    </source>
</evidence>
<dbReference type="PANTHER" id="PTHR30055:SF226">
    <property type="entry name" value="HTH-TYPE TRANSCRIPTIONAL REGULATOR PKSA"/>
    <property type="match status" value="1"/>
</dbReference>
<dbReference type="GO" id="GO:0000976">
    <property type="term" value="F:transcription cis-regulatory region binding"/>
    <property type="evidence" value="ECO:0007669"/>
    <property type="project" value="TreeGrafter"/>
</dbReference>
<dbReference type="InterPro" id="IPR050109">
    <property type="entry name" value="HTH-type_TetR-like_transc_reg"/>
</dbReference>
<dbReference type="PRINTS" id="PR00455">
    <property type="entry name" value="HTHTETR"/>
</dbReference>
<evidence type="ECO:0000313" key="5">
    <source>
        <dbReference type="EMBL" id="AWW35538.1"/>
    </source>
</evidence>
<feature type="domain" description="HTH tetR-type" evidence="4">
    <location>
        <begin position="102"/>
        <end position="162"/>
    </location>
</feature>
<keyword evidence="6" id="KW-1185">Reference proteome</keyword>
<feature type="compositionally biased region" description="Basic and acidic residues" evidence="3">
    <location>
        <begin position="87"/>
        <end position="102"/>
    </location>
</feature>
<dbReference type="InterPro" id="IPR001647">
    <property type="entry name" value="HTH_TetR"/>
</dbReference>
<feature type="DNA-binding region" description="H-T-H motif" evidence="2">
    <location>
        <begin position="125"/>
        <end position="144"/>
    </location>
</feature>